<keyword evidence="4 7" id="KW-1133">Transmembrane helix</keyword>
<keyword evidence="5 7" id="KW-0472">Membrane</keyword>
<keyword evidence="9" id="KW-1185">Reference proteome</keyword>
<gene>
    <name evidence="8" type="ORF">LY71_11124</name>
</gene>
<comment type="subcellular location">
    <subcellularLocation>
        <location evidence="1">Cell membrane</location>
        <topology evidence="1">Multi-pass membrane protein</topology>
    </subcellularLocation>
</comment>
<evidence type="ECO:0000313" key="9">
    <source>
        <dbReference type="Proteomes" id="UP000239210"/>
    </source>
</evidence>
<evidence type="ECO:0000256" key="1">
    <source>
        <dbReference type="ARBA" id="ARBA00004651"/>
    </source>
</evidence>
<dbReference type="Proteomes" id="UP000239210">
    <property type="component" value="Unassembled WGS sequence"/>
</dbReference>
<comment type="caution">
    <text evidence="8">The sequence shown here is derived from an EMBL/GenBank/DDBJ whole genome shotgun (WGS) entry which is preliminary data.</text>
</comment>
<sequence length="400" mass="42795">MAGPHALPRRLHRLLPRLLRRGRTPGLRTAKTVLAAVVAFQVATWLDTSSSPILAPLTALLVVQLTLYETLATGWERIPSVTAGVLIAALFASVVGLSWWSLGLVVALSLVVGRLLRLGPHLAEVPISAMLVLAVGGAESAALDRVTETLVGAAVGVLVNLVIAPPLYIQPAGEAIAELAERMAAVSEELAASLRGPWSRGLADELLTRARGLATELARADRRLARTEESARLNPRGRAAREAQPRLRNTLTALERLHVSLRTVARVLLDRTYFLPEDEADRAWSPPAREALAEVLLVVATTLRDAGAVADGTRVASGTDLGSLTALLELRGRLADALLVDPRADPAAWSQHGALLDGVDLLRVELGTALQPPTTSWAPPPLAAAQRRAVRWAMTRRRQR</sequence>
<proteinExistence type="predicted"/>
<feature type="transmembrane region" description="Helical" evidence="7">
    <location>
        <begin position="118"/>
        <end position="138"/>
    </location>
</feature>
<dbReference type="AlphaFoldDB" id="A0A2T0TQ84"/>
<reference evidence="8 9" key="1">
    <citation type="submission" date="2018-03" db="EMBL/GenBank/DDBJ databases">
        <title>Genomic Encyclopedia of Archaeal and Bacterial Type Strains, Phase II (KMG-II): from individual species to whole genera.</title>
        <authorList>
            <person name="Goeker M."/>
        </authorList>
    </citation>
    <scope>NUCLEOTIDE SEQUENCE [LARGE SCALE GENOMIC DNA]</scope>
    <source>
        <strain evidence="8 9">DSM 45416</strain>
    </source>
</reference>
<evidence type="ECO:0000256" key="4">
    <source>
        <dbReference type="ARBA" id="ARBA00022989"/>
    </source>
</evidence>
<dbReference type="Pfam" id="PF06081">
    <property type="entry name" value="ArAE_1"/>
    <property type="match status" value="1"/>
</dbReference>
<accession>A0A2T0TQ84</accession>
<feature type="transmembrane region" description="Helical" evidence="7">
    <location>
        <begin position="150"/>
        <end position="169"/>
    </location>
</feature>
<protein>
    <submittedName>
        <fullName evidence="8">Aromatic acid exporter family member 1</fullName>
    </submittedName>
</protein>
<organism evidence="8 9">
    <name type="scientific">Geodermatophilus tzadiensis</name>
    <dbReference type="NCBI Taxonomy" id="1137988"/>
    <lineage>
        <taxon>Bacteria</taxon>
        <taxon>Bacillati</taxon>
        <taxon>Actinomycetota</taxon>
        <taxon>Actinomycetes</taxon>
        <taxon>Geodermatophilales</taxon>
        <taxon>Geodermatophilaceae</taxon>
        <taxon>Geodermatophilus</taxon>
    </lineage>
</organism>
<keyword evidence="3 7" id="KW-0812">Transmembrane</keyword>
<dbReference type="RefSeq" id="WP_170121366.1">
    <property type="nucleotide sequence ID" value="NZ_PVTG01000011.1"/>
</dbReference>
<dbReference type="InterPro" id="IPR010343">
    <property type="entry name" value="ArAE_1"/>
</dbReference>
<feature type="transmembrane region" description="Helical" evidence="7">
    <location>
        <begin position="83"/>
        <end position="112"/>
    </location>
</feature>
<keyword evidence="6" id="KW-0175">Coiled coil</keyword>
<feature type="coiled-coil region" evidence="6">
    <location>
        <begin position="203"/>
        <end position="230"/>
    </location>
</feature>
<evidence type="ECO:0000256" key="5">
    <source>
        <dbReference type="ARBA" id="ARBA00023136"/>
    </source>
</evidence>
<evidence type="ECO:0000256" key="3">
    <source>
        <dbReference type="ARBA" id="ARBA00022692"/>
    </source>
</evidence>
<evidence type="ECO:0000256" key="7">
    <source>
        <dbReference type="SAM" id="Phobius"/>
    </source>
</evidence>
<evidence type="ECO:0000256" key="6">
    <source>
        <dbReference type="SAM" id="Coils"/>
    </source>
</evidence>
<name>A0A2T0TQ84_9ACTN</name>
<keyword evidence="2" id="KW-1003">Cell membrane</keyword>
<evidence type="ECO:0000313" key="8">
    <source>
        <dbReference type="EMBL" id="PRY47845.1"/>
    </source>
</evidence>
<dbReference type="GO" id="GO:0005886">
    <property type="term" value="C:plasma membrane"/>
    <property type="evidence" value="ECO:0007669"/>
    <property type="project" value="UniProtKB-SubCell"/>
</dbReference>
<dbReference type="EMBL" id="PVTG01000011">
    <property type="protein sequence ID" value="PRY47845.1"/>
    <property type="molecule type" value="Genomic_DNA"/>
</dbReference>
<evidence type="ECO:0000256" key="2">
    <source>
        <dbReference type="ARBA" id="ARBA00022475"/>
    </source>
</evidence>